<feature type="chain" id="PRO_5039159469" description="Hemophore-related protein" evidence="1">
    <location>
        <begin position="23"/>
        <end position="135"/>
    </location>
</feature>
<reference evidence="2 3" key="1">
    <citation type="submission" date="2020-01" db="EMBL/GenBank/DDBJ databases">
        <title>Investigation of new actinobacteria for the biodesulphurisation of diesel fuel.</title>
        <authorList>
            <person name="Athi Narayanan S.M."/>
        </authorList>
    </citation>
    <scope>NUCLEOTIDE SEQUENCE [LARGE SCALE GENOMIC DNA]</scope>
    <source>
        <strain evidence="2 3">213E</strain>
    </source>
</reference>
<accession>A0A7K3LVP4</accession>
<protein>
    <recommendedName>
        <fullName evidence="4">Hemophore-related protein</fullName>
    </recommendedName>
</protein>
<dbReference type="RefSeq" id="WP_152972647.1">
    <property type="nucleotide sequence ID" value="NZ_JAADZU010000113.1"/>
</dbReference>
<name>A0A7K3LVP4_9ACTN</name>
<evidence type="ECO:0000256" key="1">
    <source>
        <dbReference type="SAM" id="SignalP"/>
    </source>
</evidence>
<sequence>MSTLSRPLVRRCASVLAGTAVAAAGIGLAAGTASADAGPSTPMAGTNCVVAQGERALRAEAPDIYAHIEQYPTSAQGLENVLALSPGDRADDLSIAHPYNDSGLMKFLGVSGWSHDERHAATAAIEQAAADCAAY</sequence>
<proteinExistence type="predicted"/>
<keyword evidence="3" id="KW-1185">Reference proteome</keyword>
<dbReference type="AlphaFoldDB" id="A0A7K3LVP4"/>
<keyword evidence="1" id="KW-0732">Signal</keyword>
<organism evidence="2 3">
    <name type="scientific">Gordonia desulfuricans</name>
    <dbReference type="NCBI Taxonomy" id="89051"/>
    <lineage>
        <taxon>Bacteria</taxon>
        <taxon>Bacillati</taxon>
        <taxon>Actinomycetota</taxon>
        <taxon>Actinomycetes</taxon>
        <taxon>Mycobacteriales</taxon>
        <taxon>Gordoniaceae</taxon>
        <taxon>Gordonia</taxon>
    </lineage>
</organism>
<comment type="caution">
    <text evidence="2">The sequence shown here is derived from an EMBL/GenBank/DDBJ whole genome shotgun (WGS) entry which is preliminary data.</text>
</comment>
<gene>
    <name evidence="2" type="ORF">GYA93_22540</name>
</gene>
<evidence type="ECO:0008006" key="4">
    <source>
        <dbReference type="Google" id="ProtNLM"/>
    </source>
</evidence>
<dbReference type="Proteomes" id="UP000466307">
    <property type="component" value="Unassembled WGS sequence"/>
</dbReference>
<dbReference type="EMBL" id="JAADZU010000113">
    <property type="protein sequence ID" value="NDK92314.1"/>
    <property type="molecule type" value="Genomic_DNA"/>
</dbReference>
<evidence type="ECO:0000313" key="3">
    <source>
        <dbReference type="Proteomes" id="UP000466307"/>
    </source>
</evidence>
<evidence type="ECO:0000313" key="2">
    <source>
        <dbReference type="EMBL" id="NDK92314.1"/>
    </source>
</evidence>
<feature type="signal peptide" evidence="1">
    <location>
        <begin position="1"/>
        <end position="22"/>
    </location>
</feature>